<dbReference type="OrthoDB" id="9761634at2"/>
<evidence type="ECO:0000259" key="5">
    <source>
        <dbReference type="PROSITE" id="PS50109"/>
    </source>
</evidence>
<feature type="transmembrane region" description="Helical" evidence="4">
    <location>
        <begin position="12"/>
        <end position="34"/>
    </location>
</feature>
<dbReference type="EC" id="2.7.13.3" evidence="2"/>
<dbReference type="Gene3D" id="1.10.287.130">
    <property type="match status" value="1"/>
</dbReference>
<evidence type="ECO:0000256" key="3">
    <source>
        <dbReference type="ARBA" id="ARBA00022553"/>
    </source>
</evidence>
<dbReference type="InterPro" id="IPR036890">
    <property type="entry name" value="HATPase_C_sf"/>
</dbReference>
<comment type="catalytic activity">
    <reaction evidence="1">
        <text>ATP + protein L-histidine = ADP + protein N-phospho-L-histidine.</text>
        <dbReference type="EC" id="2.7.13.3"/>
    </reaction>
</comment>
<evidence type="ECO:0000256" key="1">
    <source>
        <dbReference type="ARBA" id="ARBA00000085"/>
    </source>
</evidence>
<dbReference type="SMART" id="SM00388">
    <property type="entry name" value="HisKA"/>
    <property type="match status" value="1"/>
</dbReference>
<dbReference type="InterPro" id="IPR003661">
    <property type="entry name" value="HisK_dim/P_dom"/>
</dbReference>
<keyword evidence="3" id="KW-0597">Phosphoprotein</keyword>
<keyword evidence="6" id="KW-0418">Kinase</keyword>
<keyword evidence="7" id="KW-1185">Reference proteome</keyword>
<dbReference type="Proteomes" id="UP000292583">
    <property type="component" value="Unassembled WGS sequence"/>
</dbReference>
<feature type="domain" description="Histidine kinase" evidence="5">
    <location>
        <begin position="203"/>
        <end position="400"/>
    </location>
</feature>
<dbReference type="InterPro" id="IPR003594">
    <property type="entry name" value="HATPase_dom"/>
</dbReference>
<evidence type="ECO:0000313" key="7">
    <source>
        <dbReference type="Proteomes" id="UP000292583"/>
    </source>
</evidence>
<name>A0A4V2JQP3_9BACT</name>
<dbReference type="RefSeq" id="WP_131186336.1">
    <property type="nucleotide sequence ID" value="NZ_QPGR01000001.1"/>
</dbReference>
<dbReference type="Pfam" id="PF02518">
    <property type="entry name" value="HATPase_c"/>
    <property type="match status" value="1"/>
</dbReference>
<proteinExistence type="predicted"/>
<gene>
    <name evidence="6" type="ORF">DU473_00125</name>
</gene>
<sequence>MLESKSNKKVIYQILFIYLTTTGIFLTFFFTLWYQKLYEELIILQGSNLKEIHRNIIINIINSKFTPIDQSSKNIADSSKLKFAIFDKNKIFFDNLDFNLSKAKSEFKGRGIENGKVFYQSKMNSNNYYLSDENNEINNEENALKIIIQGKDISKELLWIRIKVLIYAIFAFLLLGIIAYFLVKTALKPLDEKIKFLNRFIKDSTHEINTPLSVILMSIEQLQKQNMENKKFERIKLAAKTLNQVYSDLVYYNFENTLTKEKEKLDLTKLIYERLEYFKPFLEQKKIILTSKLEKSFIFVNKGQFTKLFDNLLSNAIKYNKKNGKIDICLKENFLSINDSGFGIAKENLNSIFNRYTRFNQDQGGFGIGLSLVKKICKENNITITCTSNENIGSTFILKW</sequence>
<dbReference type="SMART" id="SM00387">
    <property type="entry name" value="HATPase_c"/>
    <property type="match status" value="1"/>
</dbReference>
<reference evidence="6 7" key="1">
    <citation type="submission" date="2018-07" db="EMBL/GenBank/DDBJ databases">
        <title>Campylobacter zealandensis sp. nov., isolated from birds and water in New Zealand.</title>
        <authorList>
            <person name="Wilkinson D.A."/>
            <person name="Biggs P.J."/>
            <person name="French N.P."/>
            <person name="Midwinter A.C."/>
        </authorList>
    </citation>
    <scope>NUCLEOTIDE SEQUENCE [LARGE SCALE GENOMIC DNA]</scope>
    <source>
        <strain evidence="6 7">B423b</strain>
    </source>
</reference>
<keyword evidence="4" id="KW-0472">Membrane</keyword>
<dbReference type="PANTHER" id="PTHR43547">
    <property type="entry name" value="TWO-COMPONENT HISTIDINE KINASE"/>
    <property type="match status" value="1"/>
</dbReference>
<feature type="transmembrane region" description="Helical" evidence="4">
    <location>
        <begin position="164"/>
        <end position="183"/>
    </location>
</feature>
<comment type="caution">
    <text evidence="6">The sequence shown here is derived from an EMBL/GenBank/DDBJ whole genome shotgun (WGS) entry which is preliminary data.</text>
</comment>
<dbReference type="Gene3D" id="3.30.565.10">
    <property type="entry name" value="Histidine kinase-like ATPase, C-terminal domain"/>
    <property type="match status" value="1"/>
</dbReference>
<dbReference type="EMBL" id="QPGR01000001">
    <property type="protein sequence ID" value="TBR82282.1"/>
    <property type="molecule type" value="Genomic_DNA"/>
</dbReference>
<keyword evidence="6" id="KW-0808">Transferase</keyword>
<dbReference type="InterPro" id="IPR005467">
    <property type="entry name" value="His_kinase_dom"/>
</dbReference>
<dbReference type="SUPFAM" id="SSF55874">
    <property type="entry name" value="ATPase domain of HSP90 chaperone/DNA topoisomerase II/histidine kinase"/>
    <property type="match status" value="1"/>
</dbReference>
<dbReference type="AlphaFoldDB" id="A0A4V2JQP3"/>
<keyword evidence="4" id="KW-1133">Transmembrane helix</keyword>
<dbReference type="GO" id="GO:0000155">
    <property type="term" value="F:phosphorelay sensor kinase activity"/>
    <property type="evidence" value="ECO:0007669"/>
    <property type="project" value="InterPro"/>
</dbReference>
<dbReference type="PROSITE" id="PS50109">
    <property type="entry name" value="HIS_KIN"/>
    <property type="match status" value="1"/>
</dbReference>
<dbReference type="InterPro" id="IPR036097">
    <property type="entry name" value="HisK_dim/P_sf"/>
</dbReference>
<dbReference type="InterPro" id="IPR004358">
    <property type="entry name" value="Sig_transdc_His_kin-like_C"/>
</dbReference>
<accession>A0A4V2JQP3</accession>
<evidence type="ECO:0000256" key="2">
    <source>
        <dbReference type="ARBA" id="ARBA00012438"/>
    </source>
</evidence>
<organism evidence="6 7">
    <name type="scientific">Campylobacter novaezeelandiae</name>
    <dbReference type="NCBI Taxonomy" id="2267891"/>
    <lineage>
        <taxon>Bacteria</taxon>
        <taxon>Pseudomonadati</taxon>
        <taxon>Campylobacterota</taxon>
        <taxon>Epsilonproteobacteria</taxon>
        <taxon>Campylobacterales</taxon>
        <taxon>Campylobacteraceae</taxon>
        <taxon>Campylobacter</taxon>
    </lineage>
</organism>
<dbReference type="PANTHER" id="PTHR43547:SF2">
    <property type="entry name" value="HYBRID SIGNAL TRANSDUCTION HISTIDINE KINASE C"/>
    <property type="match status" value="1"/>
</dbReference>
<evidence type="ECO:0000256" key="4">
    <source>
        <dbReference type="SAM" id="Phobius"/>
    </source>
</evidence>
<dbReference type="CDD" id="cd00082">
    <property type="entry name" value="HisKA"/>
    <property type="match status" value="1"/>
</dbReference>
<evidence type="ECO:0000313" key="6">
    <source>
        <dbReference type="EMBL" id="TBR82282.1"/>
    </source>
</evidence>
<dbReference type="SUPFAM" id="SSF47384">
    <property type="entry name" value="Homodimeric domain of signal transducing histidine kinase"/>
    <property type="match status" value="1"/>
</dbReference>
<dbReference type="PRINTS" id="PR00344">
    <property type="entry name" value="BCTRLSENSOR"/>
</dbReference>
<keyword evidence="4" id="KW-0812">Transmembrane</keyword>
<dbReference type="Pfam" id="PF00512">
    <property type="entry name" value="HisKA"/>
    <property type="match status" value="1"/>
</dbReference>
<protein>
    <recommendedName>
        <fullName evidence="2">histidine kinase</fullName>
        <ecNumber evidence="2">2.7.13.3</ecNumber>
    </recommendedName>
</protein>